<dbReference type="EMBL" id="LNIX01000036">
    <property type="protein sequence ID" value="OXA39882.1"/>
    <property type="molecule type" value="Genomic_DNA"/>
</dbReference>
<dbReference type="AlphaFoldDB" id="A0A226D2S2"/>
<protein>
    <submittedName>
        <fullName evidence="1">Uncharacterized protein</fullName>
    </submittedName>
</protein>
<reference evidence="1 2" key="1">
    <citation type="submission" date="2015-12" db="EMBL/GenBank/DDBJ databases">
        <title>The genome of Folsomia candida.</title>
        <authorList>
            <person name="Faddeeva A."/>
            <person name="Derks M.F."/>
            <person name="Anvar Y."/>
            <person name="Smit S."/>
            <person name="Van Straalen N."/>
            <person name="Roelofs D."/>
        </authorList>
    </citation>
    <scope>NUCLEOTIDE SEQUENCE [LARGE SCALE GENOMIC DNA]</scope>
    <source>
        <strain evidence="1 2">VU population</strain>
        <tissue evidence="1">Whole body</tissue>
    </source>
</reference>
<evidence type="ECO:0000313" key="1">
    <source>
        <dbReference type="EMBL" id="OXA39882.1"/>
    </source>
</evidence>
<proteinExistence type="predicted"/>
<comment type="caution">
    <text evidence="1">The sequence shown here is derived from an EMBL/GenBank/DDBJ whole genome shotgun (WGS) entry which is preliminary data.</text>
</comment>
<sequence>MLHTAQFRFPTVRQISPGDVWPLGIMGISRVHLVVNEDYTVLPSTATIATSTVCKIFQAWDPYYTPAFLVLWEVEAVVVNCDVLSTPTNFSSPHFCAELEILDHLRPLNRREGIPGNQWPVICPGIIVHQERDEGYGWAGNIKFRQIRGNKPFVVVEYFNPSGLTTNLTVVM</sequence>
<accession>A0A226D2S2</accession>
<dbReference type="OrthoDB" id="7617259at2759"/>
<evidence type="ECO:0000313" key="2">
    <source>
        <dbReference type="Proteomes" id="UP000198287"/>
    </source>
</evidence>
<name>A0A226D2S2_FOLCA</name>
<dbReference type="Proteomes" id="UP000198287">
    <property type="component" value="Unassembled WGS sequence"/>
</dbReference>
<keyword evidence="2" id="KW-1185">Reference proteome</keyword>
<organism evidence="1 2">
    <name type="scientific">Folsomia candida</name>
    <name type="common">Springtail</name>
    <dbReference type="NCBI Taxonomy" id="158441"/>
    <lineage>
        <taxon>Eukaryota</taxon>
        <taxon>Metazoa</taxon>
        <taxon>Ecdysozoa</taxon>
        <taxon>Arthropoda</taxon>
        <taxon>Hexapoda</taxon>
        <taxon>Collembola</taxon>
        <taxon>Entomobryomorpha</taxon>
        <taxon>Isotomoidea</taxon>
        <taxon>Isotomidae</taxon>
        <taxon>Proisotominae</taxon>
        <taxon>Folsomia</taxon>
    </lineage>
</organism>
<gene>
    <name evidence="1" type="ORF">Fcan01_25315</name>
</gene>